<protein>
    <recommendedName>
        <fullName evidence="2">Universal stress protein</fullName>
    </recommendedName>
</protein>
<dbReference type="InterPro" id="IPR006015">
    <property type="entry name" value="Universal_stress_UspA"/>
</dbReference>
<organism evidence="4 5">
    <name type="scientific">Deinococcus antarcticus</name>
    <dbReference type="NCBI Taxonomy" id="1298767"/>
    <lineage>
        <taxon>Bacteria</taxon>
        <taxon>Thermotogati</taxon>
        <taxon>Deinococcota</taxon>
        <taxon>Deinococci</taxon>
        <taxon>Deinococcales</taxon>
        <taxon>Deinococcaceae</taxon>
        <taxon>Deinococcus</taxon>
    </lineage>
</organism>
<dbReference type="EMBL" id="JBHRZF010000146">
    <property type="protein sequence ID" value="MFC3861535.1"/>
    <property type="molecule type" value="Genomic_DNA"/>
</dbReference>
<dbReference type="RefSeq" id="WP_380078528.1">
    <property type="nucleotide sequence ID" value="NZ_JBHRZF010000146.1"/>
</dbReference>
<evidence type="ECO:0000313" key="5">
    <source>
        <dbReference type="Proteomes" id="UP001595748"/>
    </source>
</evidence>
<dbReference type="InterPro" id="IPR006016">
    <property type="entry name" value="UspA"/>
</dbReference>
<comment type="subcellular location">
    <subcellularLocation>
        <location evidence="2">Cytoplasm</location>
    </subcellularLocation>
</comment>
<reference evidence="5" key="1">
    <citation type="journal article" date="2019" name="Int. J. Syst. Evol. Microbiol.">
        <title>The Global Catalogue of Microorganisms (GCM) 10K type strain sequencing project: providing services to taxonomists for standard genome sequencing and annotation.</title>
        <authorList>
            <consortium name="The Broad Institute Genomics Platform"/>
            <consortium name="The Broad Institute Genome Sequencing Center for Infectious Disease"/>
            <person name="Wu L."/>
            <person name="Ma J."/>
        </authorList>
    </citation>
    <scope>NUCLEOTIDE SEQUENCE [LARGE SCALE GENOMIC DNA]</scope>
    <source>
        <strain evidence="5">CCTCC AB 2013263</strain>
    </source>
</reference>
<dbReference type="PANTHER" id="PTHR46268">
    <property type="entry name" value="STRESS RESPONSE PROTEIN NHAX"/>
    <property type="match status" value="1"/>
</dbReference>
<feature type="domain" description="UspA" evidence="3">
    <location>
        <begin position="9"/>
        <end position="156"/>
    </location>
</feature>
<dbReference type="SUPFAM" id="SSF52402">
    <property type="entry name" value="Adenine nucleotide alpha hydrolases-like"/>
    <property type="match status" value="1"/>
</dbReference>
<name>A0ABV8ABJ7_9DEIO</name>
<keyword evidence="5" id="KW-1185">Reference proteome</keyword>
<dbReference type="CDD" id="cd00293">
    <property type="entry name" value="USP-like"/>
    <property type="match status" value="1"/>
</dbReference>
<dbReference type="PANTHER" id="PTHR46268:SF6">
    <property type="entry name" value="UNIVERSAL STRESS PROTEIN UP12"/>
    <property type="match status" value="1"/>
</dbReference>
<comment type="caution">
    <text evidence="4">The sequence shown here is derived from an EMBL/GenBank/DDBJ whole genome shotgun (WGS) entry which is preliminary data.</text>
</comment>
<dbReference type="Proteomes" id="UP001595748">
    <property type="component" value="Unassembled WGS sequence"/>
</dbReference>
<dbReference type="PRINTS" id="PR01438">
    <property type="entry name" value="UNVRSLSTRESS"/>
</dbReference>
<evidence type="ECO:0000313" key="4">
    <source>
        <dbReference type="EMBL" id="MFC3861535.1"/>
    </source>
</evidence>
<keyword evidence="2" id="KW-0963">Cytoplasm</keyword>
<dbReference type="Pfam" id="PF00582">
    <property type="entry name" value="Usp"/>
    <property type="match status" value="1"/>
</dbReference>
<evidence type="ECO:0000256" key="1">
    <source>
        <dbReference type="ARBA" id="ARBA00008791"/>
    </source>
</evidence>
<dbReference type="PIRSF" id="PIRSF006276">
    <property type="entry name" value="UspA"/>
    <property type="match status" value="1"/>
</dbReference>
<gene>
    <name evidence="4" type="ORF">ACFOPQ_12275</name>
</gene>
<comment type="similarity">
    <text evidence="1 2">Belongs to the universal stress protein A family.</text>
</comment>
<dbReference type="Gene3D" id="3.40.50.620">
    <property type="entry name" value="HUPs"/>
    <property type="match status" value="1"/>
</dbReference>
<evidence type="ECO:0000256" key="2">
    <source>
        <dbReference type="PIRNR" id="PIRNR006276"/>
    </source>
</evidence>
<dbReference type="InterPro" id="IPR014729">
    <property type="entry name" value="Rossmann-like_a/b/a_fold"/>
</dbReference>
<proteinExistence type="inferred from homology"/>
<accession>A0ABV8ABJ7</accession>
<evidence type="ECO:0000259" key="3">
    <source>
        <dbReference type="Pfam" id="PF00582"/>
    </source>
</evidence>
<sequence length="156" mass="16304">MPEPSPHLYRHLLVATGGAPHSQKAVERAVQIARHYGATLHVVTVVPQGGSTLMNAAVAFPGAETFEAQALTDDAARREAHLHATAEAIRAQGVTVVEHLIPALKPADAILQVAQEAGADLIVLGRKHKSAWTAALAGSVSDMVSHASPIDVLIAR</sequence>